<dbReference type="AlphaFoldDB" id="A0A0E4ADE9"/>
<dbReference type="SUPFAM" id="SSF46689">
    <property type="entry name" value="Homeodomain-like"/>
    <property type="match status" value="1"/>
</dbReference>
<evidence type="ECO:0000313" key="8">
    <source>
        <dbReference type="Proteomes" id="UP000627573"/>
    </source>
</evidence>
<dbReference type="Proteomes" id="UP000627573">
    <property type="component" value="Unassembled WGS sequence"/>
</dbReference>
<accession>A0A0E4ADE9</accession>
<feature type="domain" description="PucR C-terminal helix-turn-helix" evidence="3">
    <location>
        <begin position="501"/>
        <end position="557"/>
    </location>
</feature>
<feature type="domain" description="Purine catabolism PurC-like" evidence="2">
    <location>
        <begin position="27"/>
        <end position="153"/>
    </location>
</feature>
<evidence type="ECO:0000313" key="5">
    <source>
        <dbReference type="EMBL" id="KAB2584235.1"/>
    </source>
</evidence>
<dbReference type="InterPro" id="IPR009057">
    <property type="entry name" value="Homeodomain-like_sf"/>
</dbReference>
<dbReference type="InterPro" id="IPR041522">
    <property type="entry name" value="CdaR_GGDEF"/>
</dbReference>
<gene>
    <name evidence="5" type="ORF">BS297_16540</name>
    <name evidence="6" type="ORF">I3517_30115</name>
</gene>
<evidence type="ECO:0000259" key="2">
    <source>
        <dbReference type="Pfam" id="PF07905"/>
    </source>
</evidence>
<reference evidence="6 8" key="2">
    <citation type="submission" date="2020-12" db="EMBL/GenBank/DDBJ databases">
        <title>Draft genome sequence of furan degrading bacterial strain FUR100.</title>
        <authorList>
            <person name="Woiski C."/>
        </authorList>
    </citation>
    <scope>NUCLEOTIDE SEQUENCE [LARGE SCALE GENOMIC DNA]</scope>
    <source>
        <strain evidence="6 8">FUR100</strain>
    </source>
</reference>
<dbReference type="Proteomes" id="UP000325576">
    <property type="component" value="Unassembled WGS sequence"/>
</dbReference>
<dbReference type="EMBL" id="JAECSB010000096">
    <property type="protein sequence ID" value="MBH5146866.1"/>
    <property type="molecule type" value="Genomic_DNA"/>
</dbReference>
<dbReference type="Pfam" id="PF07905">
    <property type="entry name" value="PucR"/>
    <property type="match status" value="1"/>
</dbReference>
<reference evidence="5 7" key="1">
    <citation type="journal article" date="2017" name="Poromechanics V (2013)">
        <title>Genomic Characterization of the Arsenic-Tolerant Actinobacterium, &lt;i&gt;Rhodococcus erythropolis&lt;/i&gt; S43.</title>
        <authorList>
            <person name="Retamal-Morales G."/>
            <person name="Mehnert M."/>
            <person name="Schwabe R."/>
            <person name="Tischler D."/>
            <person name="Schloemann M."/>
            <person name="Levican G.J."/>
        </authorList>
    </citation>
    <scope>NUCLEOTIDE SEQUENCE [LARGE SCALE GENOMIC DNA]</scope>
    <source>
        <strain evidence="5 7">S43</strain>
    </source>
</reference>
<dbReference type="InterPro" id="IPR042070">
    <property type="entry name" value="PucR_C-HTH_sf"/>
</dbReference>
<organism evidence="6 8">
    <name type="scientific">Rhodococcus erythropolis</name>
    <name type="common">Arthrobacter picolinophilus</name>
    <dbReference type="NCBI Taxonomy" id="1833"/>
    <lineage>
        <taxon>Bacteria</taxon>
        <taxon>Bacillati</taxon>
        <taxon>Actinomycetota</taxon>
        <taxon>Actinomycetes</taxon>
        <taxon>Mycobacteriales</taxon>
        <taxon>Nocardiaceae</taxon>
        <taxon>Rhodococcus</taxon>
        <taxon>Rhodococcus erythropolis group</taxon>
    </lineage>
</organism>
<evidence type="ECO:0000256" key="1">
    <source>
        <dbReference type="ARBA" id="ARBA00006754"/>
    </source>
</evidence>
<comment type="caution">
    <text evidence="6">The sequence shown here is derived from an EMBL/GenBank/DDBJ whole genome shotgun (WGS) entry which is preliminary data.</text>
</comment>
<feature type="domain" description="CdaR GGDEF-like" evidence="4">
    <location>
        <begin position="318"/>
        <end position="446"/>
    </location>
</feature>
<dbReference type="EMBL" id="MRBO01000457">
    <property type="protein sequence ID" value="KAB2584235.1"/>
    <property type="molecule type" value="Genomic_DNA"/>
</dbReference>
<dbReference type="PANTHER" id="PTHR33744">
    <property type="entry name" value="CARBOHYDRATE DIACID REGULATOR"/>
    <property type="match status" value="1"/>
</dbReference>
<dbReference type="RefSeq" id="WP_003946020.1">
    <property type="nucleotide sequence ID" value="NZ_BHXB01000001.1"/>
</dbReference>
<dbReference type="InterPro" id="IPR025736">
    <property type="entry name" value="PucR_C-HTH_dom"/>
</dbReference>
<dbReference type="KEGG" id="reb:XU06_28650"/>
<dbReference type="InterPro" id="IPR012914">
    <property type="entry name" value="PucR_dom"/>
</dbReference>
<dbReference type="OMA" id="HFHYNTM"/>
<dbReference type="Pfam" id="PF13556">
    <property type="entry name" value="HTH_30"/>
    <property type="match status" value="1"/>
</dbReference>
<dbReference type="Gene3D" id="1.10.10.2840">
    <property type="entry name" value="PucR C-terminal helix-turn-helix domain"/>
    <property type="match status" value="1"/>
</dbReference>
<comment type="similarity">
    <text evidence="1">Belongs to the CdaR family.</text>
</comment>
<proteinExistence type="inferred from homology"/>
<dbReference type="InterPro" id="IPR051448">
    <property type="entry name" value="CdaR-like_regulators"/>
</dbReference>
<evidence type="ECO:0000313" key="7">
    <source>
        <dbReference type="Proteomes" id="UP000325576"/>
    </source>
</evidence>
<name>A0A0E4ADE9_RHOER</name>
<protein>
    <submittedName>
        <fullName evidence="5">CdaR family transcriptional regulator</fullName>
    </submittedName>
    <submittedName>
        <fullName evidence="6">PucR family transcriptional regulator ligand-binding domain-containing protein</fullName>
    </submittedName>
</protein>
<keyword evidence="8" id="KW-1185">Reference proteome</keyword>
<evidence type="ECO:0000259" key="3">
    <source>
        <dbReference type="Pfam" id="PF13556"/>
    </source>
</evidence>
<sequence length="565" mass="61061">MDRSAKYSSEELQHLPEGGDYRLTVRDVLELPSLRGAEVLAGHGGLRHLVQSVNVMEVPDILAWVKPNELLVTTGFPLRYGRTGELLDDTDLSDLVDGLARRGVAALAVKTGRYLDELPEAMLHMAEQRGLPLLVLPVTAGFDEVISEVFTKLVAKQSAALDIADRLHRSLTSIVLEGGDLPQIAAEFAALFDVSVLICSPDGRVLTEAGDSAALNALPLFESTGRFLTERVAVGLQNAPKGFPGQLALTRVVAGGTDHGRMVAYAGTHELGAVVVQALERAATVAALAVTKQLAVAAVESKFRGDFLRDALIGEAGSPAEVSAHFTQLGWDVTRPLAVVVAELDVDHPESQHANSTRTDQDRLSDGWQQVVRTHERTAPSVGFRHEVVTLFPTSTDRAVRDIEGLVRKVAGDRTSGRRSFSTGVSRVIYSLADLPAAYDQACTAVVVGRRINGPGQIAHFDELGVHRLLSLQTDKSELRSFTDDVLKSLSADNAEAADLRLTLQTLLDCNCNVAEASRALHMHYNTLRYRIGKLESVVGSFTDDPVLRLNVSLALQVMKMHEMS</sequence>
<dbReference type="Pfam" id="PF17853">
    <property type="entry name" value="GGDEF_2"/>
    <property type="match status" value="1"/>
</dbReference>
<evidence type="ECO:0000313" key="6">
    <source>
        <dbReference type="EMBL" id="MBH5146866.1"/>
    </source>
</evidence>
<evidence type="ECO:0000259" key="4">
    <source>
        <dbReference type="Pfam" id="PF17853"/>
    </source>
</evidence>
<dbReference type="PANTHER" id="PTHR33744:SF1">
    <property type="entry name" value="DNA-BINDING TRANSCRIPTIONAL ACTIVATOR ADER"/>
    <property type="match status" value="1"/>
</dbReference>
<dbReference type="GeneID" id="57484231"/>